<comment type="caution">
    <text evidence="1">The sequence shown here is derived from an EMBL/GenBank/DDBJ whole genome shotgun (WGS) entry which is preliminary data.</text>
</comment>
<gene>
    <name evidence="1" type="ORF">S01H4_51011</name>
</gene>
<accession>X1CIG0</accession>
<proteinExistence type="predicted"/>
<reference evidence="1" key="1">
    <citation type="journal article" date="2014" name="Front. Microbiol.">
        <title>High frequency of phylogenetically diverse reductive dehalogenase-homologous genes in deep subseafloor sedimentary metagenomes.</title>
        <authorList>
            <person name="Kawai M."/>
            <person name="Futagami T."/>
            <person name="Toyoda A."/>
            <person name="Takaki Y."/>
            <person name="Nishi S."/>
            <person name="Hori S."/>
            <person name="Arai W."/>
            <person name="Tsubouchi T."/>
            <person name="Morono Y."/>
            <person name="Uchiyama I."/>
            <person name="Ito T."/>
            <person name="Fujiyama A."/>
            <person name="Inagaki F."/>
            <person name="Takami H."/>
        </authorList>
    </citation>
    <scope>NUCLEOTIDE SEQUENCE</scope>
    <source>
        <strain evidence="1">Expedition CK06-06</strain>
    </source>
</reference>
<dbReference type="AlphaFoldDB" id="X1CIG0"/>
<evidence type="ECO:0000313" key="1">
    <source>
        <dbReference type="EMBL" id="GAG96008.1"/>
    </source>
</evidence>
<protein>
    <submittedName>
        <fullName evidence="1">Uncharacterized protein</fullName>
    </submittedName>
</protein>
<name>X1CIG0_9ZZZZ</name>
<dbReference type="EMBL" id="BART01029010">
    <property type="protein sequence ID" value="GAG96008.1"/>
    <property type="molecule type" value="Genomic_DNA"/>
</dbReference>
<sequence length="60" mass="7018">MDQKDKRKIERIISDGKEAHEILLNKKSKAYNSFLELEKNIYRNNKLSKIIKSLLLSASL</sequence>
<organism evidence="1">
    <name type="scientific">marine sediment metagenome</name>
    <dbReference type="NCBI Taxonomy" id="412755"/>
    <lineage>
        <taxon>unclassified sequences</taxon>
        <taxon>metagenomes</taxon>
        <taxon>ecological metagenomes</taxon>
    </lineage>
</organism>